<dbReference type="Pfam" id="PF02518">
    <property type="entry name" value="HATPase_c"/>
    <property type="match status" value="1"/>
</dbReference>
<dbReference type="InterPro" id="IPR004358">
    <property type="entry name" value="Sig_transdc_His_kin-like_C"/>
</dbReference>
<dbReference type="GO" id="GO:0005737">
    <property type="term" value="C:cytoplasm"/>
    <property type="evidence" value="ECO:0007669"/>
    <property type="project" value="UniProtKB-ARBA"/>
</dbReference>
<dbReference type="Gene3D" id="3.40.50.620">
    <property type="entry name" value="HUPs"/>
    <property type="match status" value="1"/>
</dbReference>
<dbReference type="CDD" id="cd01987">
    <property type="entry name" value="USP_KdpD-like"/>
    <property type="match status" value="1"/>
</dbReference>
<feature type="transmembrane region" description="Helical" evidence="13">
    <location>
        <begin position="486"/>
        <end position="504"/>
    </location>
</feature>
<dbReference type="InterPro" id="IPR003018">
    <property type="entry name" value="GAF"/>
</dbReference>
<dbReference type="InterPro" id="IPR036890">
    <property type="entry name" value="HATPase_C_sf"/>
</dbReference>
<comment type="caution">
    <text evidence="15">The sequence shown here is derived from an EMBL/GenBank/DDBJ whole genome shotgun (WGS) entry which is preliminary data.</text>
</comment>
<dbReference type="GO" id="GO:0005886">
    <property type="term" value="C:plasma membrane"/>
    <property type="evidence" value="ECO:0007669"/>
    <property type="project" value="TreeGrafter"/>
</dbReference>
<keyword evidence="5" id="KW-0808">Transferase</keyword>
<dbReference type="PANTHER" id="PTHR45569:SF1">
    <property type="entry name" value="SENSOR PROTEIN KDPD"/>
    <property type="match status" value="1"/>
</dbReference>
<organism evidence="15 16">
    <name type="scientific">Methylobacterium nonmethylotrophicum</name>
    <dbReference type="NCBI Taxonomy" id="1141884"/>
    <lineage>
        <taxon>Bacteria</taxon>
        <taxon>Pseudomonadati</taxon>
        <taxon>Pseudomonadota</taxon>
        <taxon>Alphaproteobacteria</taxon>
        <taxon>Hyphomicrobiales</taxon>
        <taxon>Methylobacteriaceae</taxon>
        <taxon>Methylobacterium</taxon>
    </lineage>
</organism>
<evidence type="ECO:0000256" key="13">
    <source>
        <dbReference type="SAM" id="Phobius"/>
    </source>
</evidence>
<dbReference type="Proteomes" id="UP000297535">
    <property type="component" value="Unassembled WGS sequence"/>
</dbReference>
<dbReference type="Gene3D" id="3.30.450.40">
    <property type="match status" value="1"/>
</dbReference>
<keyword evidence="7" id="KW-0547">Nucleotide-binding</keyword>
<feature type="transmembrane region" description="Helical" evidence="13">
    <location>
        <begin position="439"/>
        <end position="466"/>
    </location>
</feature>
<keyword evidence="16" id="KW-1185">Reference proteome</keyword>
<evidence type="ECO:0000256" key="2">
    <source>
        <dbReference type="ARBA" id="ARBA00004141"/>
    </source>
</evidence>
<dbReference type="Pfam" id="PF02702">
    <property type="entry name" value="KdpD"/>
    <property type="match status" value="1"/>
</dbReference>
<dbReference type="InterPro" id="IPR003594">
    <property type="entry name" value="HATPase_dom"/>
</dbReference>
<evidence type="ECO:0000256" key="10">
    <source>
        <dbReference type="ARBA" id="ARBA00022989"/>
    </source>
</evidence>
<keyword evidence="6 13" id="KW-0812">Transmembrane</keyword>
<dbReference type="PROSITE" id="PS50109">
    <property type="entry name" value="HIS_KIN"/>
    <property type="match status" value="1"/>
</dbReference>
<evidence type="ECO:0000256" key="7">
    <source>
        <dbReference type="ARBA" id="ARBA00022741"/>
    </source>
</evidence>
<keyword evidence="9" id="KW-0067">ATP-binding</keyword>
<evidence type="ECO:0000256" key="5">
    <source>
        <dbReference type="ARBA" id="ARBA00022679"/>
    </source>
</evidence>
<dbReference type="PANTHER" id="PTHR45569">
    <property type="entry name" value="SENSOR PROTEIN KDPD"/>
    <property type="match status" value="1"/>
</dbReference>
<dbReference type="SMART" id="SM00388">
    <property type="entry name" value="HisKA"/>
    <property type="match status" value="1"/>
</dbReference>
<keyword evidence="10 13" id="KW-1133">Transmembrane helix</keyword>
<dbReference type="InterPro" id="IPR003852">
    <property type="entry name" value="Sig_transdc_His_kinase_KdpD_N"/>
</dbReference>
<dbReference type="GO" id="GO:0000155">
    <property type="term" value="F:phosphorelay sensor kinase activity"/>
    <property type="evidence" value="ECO:0007669"/>
    <property type="project" value="InterPro"/>
</dbReference>
<comment type="subcellular location">
    <subcellularLocation>
        <location evidence="2">Membrane</location>
        <topology evidence="2">Multi-pass membrane protein</topology>
    </subcellularLocation>
</comment>
<evidence type="ECO:0000313" key="15">
    <source>
        <dbReference type="EMBL" id="TGD98035.1"/>
    </source>
</evidence>
<accession>A0A4Z0NN29</accession>
<keyword evidence="8 15" id="KW-0418">Kinase</keyword>
<feature type="domain" description="Histidine kinase" evidence="14">
    <location>
        <begin position="685"/>
        <end position="911"/>
    </location>
</feature>
<dbReference type="InterPro" id="IPR014729">
    <property type="entry name" value="Rossmann-like_a/b/a_fold"/>
</dbReference>
<dbReference type="CDD" id="cd00082">
    <property type="entry name" value="HisKA"/>
    <property type="match status" value="1"/>
</dbReference>
<dbReference type="Gene3D" id="3.40.50.300">
    <property type="entry name" value="P-loop containing nucleotide triphosphate hydrolases"/>
    <property type="match status" value="1"/>
</dbReference>
<dbReference type="InterPro" id="IPR005467">
    <property type="entry name" value="His_kinase_dom"/>
</dbReference>
<dbReference type="SUPFAM" id="SSF55874">
    <property type="entry name" value="ATPase domain of HSP90 chaperone/DNA topoisomerase II/histidine kinase"/>
    <property type="match status" value="1"/>
</dbReference>
<evidence type="ECO:0000256" key="11">
    <source>
        <dbReference type="ARBA" id="ARBA00023012"/>
    </source>
</evidence>
<keyword evidence="12 13" id="KW-0472">Membrane</keyword>
<evidence type="ECO:0000256" key="8">
    <source>
        <dbReference type="ARBA" id="ARBA00022777"/>
    </source>
</evidence>
<dbReference type="SUPFAM" id="SSF52402">
    <property type="entry name" value="Adenine nucleotide alpha hydrolases-like"/>
    <property type="match status" value="1"/>
</dbReference>
<evidence type="ECO:0000259" key="14">
    <source>
        <dbReference type="PROSITE" id="PS50109"/>
    </source>
</evidence>
<name>A0A4Z0NN29_9HYPH</name>
<comment type="catalytic activity">
    <reaction evidence="1">
        <text>ATP + protein L-histidine = ADP + protein N-phospho-L-histidine.</text>
        <dbReference type="EC" id="2.7.13.3"/>
    </reaction>
</comment>
<dbReference type="Pfam" id="PF00582">
    <property type="entry name" value="Usp"/>
    <property type="match status" value="1"/>
</dbReference>
<dbReference type="Pfam" id="PF00512">
    <property type="entry name" value="HisKA"/>
    <property type="match status" value="1"/>
</dbReference>
<dbReference type="AlphaFoldDB" id="A0A4Z0NN29"/>
<gene>
    <name evidence="15" type="ORF">EU555_17965</name>
</gene>
<dbReference type="InterPro" id="IPR027417">
    <property type="entry name" value="P-loop_NTPase"/>
</dbReference>
<dbReference type="InterPro" id="IPR029016">
    <property type="entry name" value="GAF-like_dom_sf"/>
</dbReference>
<dbReference type="SMART" id="SM00387">
    <property type="entry name" value="HATPase_c"/>
    <property type="match status" value="1"/>
</dbReference>
<dbReference type="PRINTS" id="PR00344">
    <property type="entry name" value="BCTRLSENSOR"/>
</dbReference>
<dbReference type="Gene3D" id="1.10.287.130">
    <property type="match status" value="1"/>
</dbReference>
<evidence type="ECO:0000256" key="6">
    <source>
        <dbReference type="ARBA" id="ARBA00022692"/>
    </source>
</evidence>
<reference evidence="15 16" key="1">
    <citation type="submission" date="2019-04" db="EMBL/GenBank/DDBJ databases">
        <authorList>
            <person name="Feng G."/>
            <person name="Zhu H."/>
        </authorList>
    </citation>
    <scope>NUCLEOTIDE SEQUENCE [LARGE SCALE GENOMIC DNA]</scope>
    <source>
        <strain evidence="15 16">6HR-1</strain>
    </source>
</reference>
<dbReference type="SUPFAM" id="SSF55781">
    <property type="entry name" value="GAF domain-like"/>
    <property type="match status" value="1"/>
</dbReference>
<dbReference type="Pfam" id="PF13493">
    <property type="entry name" value="DUF4118"/>
    <property type="match status" value="1"/>
</dbReference>
<dbReference type="InterPro" id="IPR052023">
    <property type="entry name" value="Histidine_kinase_KdpD"/>
</dbReference>
<keyword evidence="11" id="KW-0902">Two-component regulatory system</keyword>
<dbReference type="SUPFAM" id="SSF47384">
    <property type="entry name" value="Homodimeric domain of signal transducing histidine kinase"/>
    <property type="match status" value="1"/>
</dbReference>
<evidence type="ECO:0000313" key="16">
    <source>
        <dbReference type="Proteomes" id="UP000297535"/>
    </source>
</evidence>
<dbReference type="InterPro" id="IPR025201">
    <property type="entry name" value="KdpD_TM"/>
</dbReference>
<proteinExistence type="predicted"/>
<evidence type="ECO:0000256" key="1">
    <source>
        <dbReference type="ARBA" id="ARBA00000085"/>
    </source>
</evidence>
<dbReference type="InterPro" id="IPR006016">
    <property type="entry name" value="UspA"/>
</dbReference>
<evidence type="ECO:0000256" key="4">
    <source>
        <dbReference type="ARBA" id="ARBA00022553"/>
    </source>
</evidence>
<keyword evidence="4" id="KW-0597">Phosphoprotein</keyword>
<dbReference type="CDD" id="cd00075">
    <property type="entry name" value="HATPase"/>
    <property type="match status" value="1"/>
</dbReference>
<sequence>MRDGRPSREDLRPSPDALLAQARREAPGRGRLKIFLGAAPGVGKTYEMLTSAHARRREGVDVVVGVVETHGRPETEALVAGLEVLARKSVPYGGGTFDEMDLDGLLARKPKLALVDELAHTNAPGSRHPKRYLDVEELLQAGIDVHTTLNIQHVESLNDVVAQITRIRVRETVPDSILDRADDIEVIDLSPGDLIQRLREGKVYLPRQAERALRHYFSPGNLTALRELALRRTAQQVDDQLVTHMRAHAIPGPWAAGERVLVCVSEDPRSAGLVRYAKRLADRLRAPWTALTIEGRRSAQLSEAERDRIADTLRLAERLGAETATLPSQGRIADDVVGFAREHNVTHVVIGKSTRSRWFELLHGSVVHDLVRRSGPISVHVVAGEEIPGAPSPHKGVRTAPPPRPSALPYAAALAAVAGALGLGLALQPSLGHESTDLVFLTAVVAVAVRFGLTPSLAAVVASSLAYNFFFLPPLYTFTIADPTNVVALFFFTLVAVVVSNLAARVRAEATISRARSKATEALYGFSRKLAGCGTLDDVLWATAYQIALMLRLRVVLLLPQKGGANDGTVTVMAGYPPEDALDEADLAAAKWTFDHGRPAGRGADTLPGAKRLFLPLRTGRGMVGVVGLDGDKPGPLLTPDQRRLLDALADQGALAIERVHLVEDLDRARRSAETDRLRQALLSSLSHDLKTPLAAVLGSATTLRDLGASLPPEAQGELLATVIDEAERLNRFIANLLDMTKLESGAVAPNLAPHDLAEIVGTALERARKILSGHRIALALGPGLPPLRLDAVLMEQVLFNLLDNAAKYAPEGSLVRIEGWRESRREGDAVCLAILDEGEGIPAGDEERIFDTFYRVRKSDRVRAGTGLGLAISRGFVEAMGGRIAARNRGDRHDPAFPGAAFTLTLPVPRAALEDAA</sequence>
<dbReference type="RefSeq" id="WP_135416437.1">
    <property type="nucleotide sequence ID" value="NZ_SRLB01000012.1"/>
</dbReference>
<protein>
    <recommendedName>
        <fullName evidence="3">histidine kinase</fullName>
        <ecNumber evidence="3">2.7.13.3</ecNumber>
    </recommendedName>
</protein>
<evidence type="ECO:0000256" key="9">
    <source>
        <dbReference type="ARBA" id="ARBA00022840"/>
    </source>
</evidence>
<evidence type="ECO:0000256" key="12">
    <source>
        <dbReference type="ARBA" id="ARBA00023136"/>
    </source>
</evidence>
<dbReference type="FunFam" id="3.40.50.300:FF:000483">
    <property type="entry name" value="Sensor histidine kinase KdpD"/>
    <property type="match status" value="1"/>
</dbReference>
<feature type="transmembrane region" description="Helical" evidence="13">
    <location>
        <begin position="407"/>
        <end position="427"/>
    </location>
</feature>
<evidence type="ECO:0000256" key="3">
    <source>
        <dbReference type="ARBA" id="ARBA00012438"/>
    </source>
</evidence>
<dbReference type="Pfam" id="PF13492">
    <property type="entry name" value="GAF_3"/>
    <property type="match status" value="1"/>
</dbReference>
<dbReference type="EC" id="2.7.13.3" evidence="3"/>
<dbReference type="EMBL" id="SRLB01000012">
    <property type="protein sequence ID" value="TGD98035.1"/>
    <property type="molecule type" value="Genomic_DNA"/>
</dbReference>
<dbReference type="OrthoDB" id="9806130at2"/>
<dbReference type="Gene3D" id="3.30.565.10">
    <property type="entry name" value="Histidine kinase-like ATPase, C-terminal domain"/>
    <property type="match status" value="1"/>
</dbReference>
<dbReference type="Gene3D" id="1.20.120.620">
    <property type="entry name" value="Backbone structure of the membrane domain of e. Coli histidine kinase receptor kdpd"/>
    <property type="match status" value="1"/>
</dbReference>
<dbReference type="GO" id="GO:0005524">
    <property type="term" value="F:ATP binding"/>
    <property type="evidence" value="ECO:0007669"/>
    <property type="project" value="UniProtKB-KW"/>
</dbReference>
<dbReference type="InterPro" id="IPR036097">
    <property type="entry name" value="HisK_dim/P_sf"/>
</dbReference>
<dbReference type="InterPro" id="IPR038318">
    <property type="entry name" value="KdpD_sf"/>
</dbReference>
<dbReference type="InterPro" id="IPR003661">
    <property type="entry name" value="HisK_dim/P_dom"/>
</dbReference>